<dbReference type="EMBL" id="FSRE01000001">
    <property type="protein sequence ID" value="SIN69620.1"/>
    <property type="molecule type" value="Genomic_DNA"/>
</dbReference>
<keyword evidence="1" id="KW-0732">Signal</keyword>
<feature type="chain" id="PRO_5012161546" description="DUF4878 domain-containing protein" evidence="1">
    <location>
        <begin position="21"/>
        <end position="154"/>
    </location>
</feature>
<evidence type="ECO:0008006" key="4">
    <source>
        <dbReference type="Google" id="ProtNLM"/>
    </source>
</evidence>
<organism evidence="2 3">
    <name type="scientific">Sulfurivirga caldicuralii</name>
    <dbReference type="NCBI Taxonomy" id="364032"/>
    <lineage>
        <taxon>Bacteria</taxon>
        <taxon>Pseudomonadati</taxon>
        <taxon>Pseudomonadota</taxon>
        <taxon>Gammaproteobacteria</taxon>
        <taxon>Thiotrichales</taxon>
        <taxon>Piscirickettsiaceae</taxon>
        <taxon>Sulfurivirga</taxon>
    </lineage>
</organism>
<dbReference type="AlphaFoldDB" id="A0A1N6DFP0"/>
<dbReference type="Proteomes" id="UP000198461">
    <property type="component" value="Unassembled WGS sequence"/>
</dbReference>
<sequence>MRQPIVFLLAGLLALLSACSQVPPPPDKPDEQWLKQQITERFNKAYGGLLELSRIEVKPLAHSLNDTFHQIYDVDLEAVVQGDMASQLKQADKDIERRKRIEGLMSLQAVPGHKIDTHLVALVEFDPEKKAWVLAALLKSKPPEHVQKSTADEK</sequence>
<dbReference type="STRING" id="364032.SAMN05443662_0109"/>
<evidence type="ECO:0000313" key="3">
    <source>
        <dbReference type="Proteomes" id="UP000198461"/>
    </source>
</evidence>
<dbReference type="PROSITE" id="PS51257">
    <property type="entry name" value="PROKAR_LIPOPROTEIN"/>
    <property type="match status" value="1"/>
</dbReference>
<reference evidence="2 3" key="1">
    <citation type="submission" date="2016-11" db="EMBL/GenBank/DDBJ databases">
        <authorList>
            <person name="Jaros S."/>
            <person name="Januszkiewicz K."/>
            <person name="Wedrychowicz H."/>
        </authorList>
    </citation>
    <scope>NUCLEOTIDE SEQUENCE [LARGE SCALE GENOMIC DNA]</scope>
    <source>
        <strain evidence="2 3">DSM 17737</strain>
    </source>
</reference>
<protein>
    <recommendedName>
        <fullName evidence="4">DUF4878 domain-containing protein</fullName>
    </recommendedName>
</protein>
<accession>A0A1N6DFP0</accession>
<dbReference type="RefSeq" id="WP_074200458.1">
    <property type="nucleotide sequence ID" value="NZ_FSRE01000001.1"/>
</dbReference>
<gene>
    <name evidence="2" type="ORF">SAMN05443662_0109</name>
</gene>
<feature type="signal peptide" evidence="1">
    <location>
        <begin position="1"/>
        <end position="20"/>
    </location>
</feature>
<proteinExistence type="predicted"/>
<name>A0A1N6DFP0_9GAMM</name>
<evidence type="ECO:0000313" key="2">
    <source>
        <dbReference type="EMBL" id="SIN69620.1"/>
    </source>
</evidence>
<evidence type="ECO:0000256" key="1">
    <source>
        <dbReference type="SAM" id="SignalP"/>
    </source>
</evidence>
<keyword evidence="3" id="KW-1185">Reference proteome</keyword>